<dbReference type="GO" id="GO:0003676">
    <property type="term" value="F:nucleic acid binding"/>
    <property type="evidence" value="ECO:0007669"/>
    <property type="project" value="InterPro"/>
</dbReference>
<gene>
    <name evidence="2" type="ORF">R3P38DRAFT_3314398</name>
</gene>
<accession>A0AAW0BX97</accession>
<dbReference type="InterPro" id="IPR012337">
    <property type="entry name" value="RNaseH-like_sf"/>
</dbReference>
<keyword evidence="3" id="KW-1185">Reference proteome</keyword>
<dbReference type="InterPro" id="IPR036397">
    <property type="entry name" value="RNaseH_sf"/>
</dbReference>
<keyword evidence="2" id="KW-0808">Transferase</keyword>
<sequence>MKESIQRGAFTSFQPMGASVNDYCCVSSTLLSRVPDSALHSEESHTESYTWSDHAQLNLSIAQSEHLASQISVAVEEPSHPFIFDDPTPLDIPLKSRLESAVSSDEATARLYGDVSSGSPAQAVYLATASTREKAAFANGSNDSIAAILAVLCAAKECPADQQLTIYSASQYAIRSFCYWACDHETEGWSCTNGLILRDSVEWLAQRTAAVEFRWVSTTEPNKSMIESASTVTTTLEEVSEPKGQPPPPISADEVVDDDEGHRGRKRYGGTGTYVR</sequence>
<dbReference type="Gene3D" id="3.30.420.10">
    <property type="entry name" value="Ribonuclease H-like superfamily/Ribonuclease H"/>
    <property type="match status" value="1"/>
</dbReference>
<dbReference type="EMBL" id="JAWWNJ010000025">
    <property type="protein sequence ID" value="KAK7030804.1"/>
    <property type="molecule type" value="Genomic_DNA"/>
</dbReference>
<keyword evidence="2" id="KW-0695">RNA-directed DNA polymerase</keyword>
<proteinExistence type="predicted"/>
<dbReference type="Proteomes" id="UP001362999">
    <property type="component" value="Unassembled WGS sequence"/>
</dbReference>
<evidence type="ECO:0000313" key="2">
    <source>
        <dbReference type="EMBL" id="KAK7030804.1"/>
    </source>
</evidence>
<reference evidence="2 3" key="1">
    <citation type="journal article" date="2024" name="J Genomics">
        <title>Draft genome sequencing and assembly of Favolaschia claudopus CIRM-BRFM 2984 isolated from oak limbs.</title>
        <authorList>
            <person name="Navarro D."/>
            <person name="Drula E."/>
            <person name="Chaduli D."/>
            <person name="Cazenave R."/>
            <person name="Ahrendt S."/>
            <person name="Wang J."/>
            <person name="Lipzen A."/>
            <person name="Daum C."/>
            <person name="Barry K."/>
            <person name="Grigoriev I.V."/>
            <person name="Favel A."/>
            <person name="Rosso M.N."/>
            <person name="Martin F."/>
        </authorList>
    </citation>
    <scope>NUCLEOTIDE SEQUENCE [LARGE SCALE GENOMIC DNA]</scope>
    <source>
        <strain evidence="2 3">CIRM-BRFM 2984</strain>
    </source>
</reference>
<evidence type="ECO:0000256" key="1">
    <source>
        <dbReference type="SAM" id="MobiDB-lite"/>
    </source>
</evidence>
<comment type="caution">
    <text evidence="2">The sequence shown here is derived from an EMBL/GenBank/DDBJ whole genome shotgun (WGS) entry which is preliminary data.</text>
</comment>
<dbReference type="GO" id="GO:0003964">
    <property type="term" value="F:RNA-directed DNA polymerase activity"/>
    <property type="evidence" value="ECO:0007669"/>
    <property type="project" value="UniProtKB-KW"/>
</dbReference>
<dbReference type="SUPFAM" id="SSF53098">
    <property type="entry name" value="Ribonuclease H-like"/>
    <property type="match status" value="1"/>
</dbReference>
<name>A0AAW0BX97_9AGAR</name>
<protein>
    <submittedName>
        <fullName evidence="2">RNA-directed DNA polymerase from mobile element jockey</fullName>
    </submittedName>
</protein>
<organism evidence="2 3">
    <name type="scientific">Favolaschia claudopus</name>
    <dbReference type="NCBI Taxonomy" id="2862362"/>
    <lineage>
        <taxon>Eukaryota</taxon>
        <taxon>Fungi</taxon>
        <taxon>Dikarya</taxon>
        <taxon>Basidiomycota</taxon>
        <taxon>Agaricomycotina</taxon>
        <taxon>Agaricomycetes</taxon>
        <taxon>Agaricomycetidae</taxon>
        <taxon>Agaricales</taxon>
        <taxon>Marasmiineae</taxon>
        <taxon>Mycenaceae</taxon>
        <taxon>Favolaschia</taxon>
    </lineage>
</organism>
<dbReference type="AlphaFoldDB" id="A0AAW0BX97"/>
<feature type="region of interest" description="Disordered" evidence="1">
    <location>
        <begin position="238"/>
        <end position="276"/>
    </location>
</feature>
<evidence type="ECO:0000313" key="3">
    <source>
        <dbReference type="Proteomes" id="UP001362999"/>
    </source>
</evidence>
<keyword evidence="2" id="KW-0548">Nucleotidyltransferase</keyword>